<dbReference type="InterPro" id="IPR045372">
    <property type="entry name" value="YidB"/>
</dbReference>
<dbReference type="EMBL" id="JACEMT010000032">
    <property type="protein sequence ID" value="MBA4501099.1"/>
    <property type="molecule type" value="Genomic_DNA"/>
</dbReference>
<protein>
    <submittedName>
        <fullName evidence="1">DUF937 domain-containing protein</fullName>
    </submittedName>
</protein>
<dbReference type="Pfam" id="PF20159">
    <property type="entry name" value="YidB"/>
    <property type="match status" value="1"/>
</dbReference>
<evidence type="ECO:0000313" key="2">
    <source>
        <dbReference type="Proteomes" id="UP000538931"/>
    </source>
</evidence>
<dbReference type="Proteomes" id="UP000538931">
    <property type="component" value="Unassembled WGS sequence"/>
</dbReference>
<accession>A0A7W1WVQ0</accession>
<keyword evidence="2" id="KW-1185">Reference proteome</keyword>
<dbReference type="InterPro" id="IPR027405">
    <property type="entry name" value="YidB-like"/>
</dbReference>
<dbReference type="Gene3D" id="1.10.10.690">
    <property type="entry name" value="YidB-like"/>
    <property type="match status" value="1"/>
</dbReference>
<dbReference type="SUPFAM" id="SSF140804">
    <property type="entry name" value="YidB-like"/>
    <property type="match status" value="1"/>
</dbReference>
<evidence type="ECO:0000313" key="1">
    <source>
        <dbReference type="EMBL" id="MBA4501099.1"/>
    </source>
</evidence>
<sequence>MSLINMAAQLFISKLGSNGNQLDLGSVATALQNLLPTQNGELDLGALIAQFTNGNEGLANLASSWLGGGDNAALSPSALLEILGSDRIATFANSLGLGQDTATGGLAQMLPELIDNNSEGGDLLGNAVGGLAKGLLGKLF</sequence>
<gene>
    <name evidence="1" type="ORF">H1S06_01785</name>
</gene>
<proteinExistence type="predicted"/>
<reference evidence="1 2" key="1">
    <citation type="submission" date="2020-07" db="EMBL/GenBank/DDBJ databases">
        <title>Bacterium isolated from marien macroalgae.</title>
        <authorList>
            <person name="Zhu K."/>
            <person name="Lu D."/>
            <person name="Du Z."/>
        </authorList>
    </citation>
    <scope>NUCLEOTIDE SEQUENCE [LARGE SCALE GENOMIC DNA]</scope>
    <source>
        <strain evidence="1 2">3-1745</strain>
    </source>
</reference>
<organism evidence="1 2">
    <name type="scientific">Marinobacterium marinum</name>
    <dbReference type="NCBI Taxonomy" id="2756129"/>
    <lineage>
        <taxon>Bacteria</taxon>
        <taxon>Pseudomonadati</taxon>
        <taxon>Pseudomonadota</taxon>
        <taxon>Gammaproteobacteria</taxon>
        <taxon>Oceanospirillales</taxon>
        <taxon>Oceanospirillaceae</taxon>
        <taxon>Marinobacterium</taxon>
    </lineage>
</organism>
<name>A0A7W1WVQ0_9GAMM</name>
<dbReference type="AlphaFoldDB" id="A0A7W1WVQ0"/>
<comment type="caution">
    <text evidence="1">The sequence shown here is derived from an EMBL/GenBank/DDBJ whole genome shotgun (WGS) entry which is preliminary data.</text>
</comment>